<dbReference type="FunFam" id="1.10.10.10:FF:000001">
    <property type="entry name" value="LysR family transcriptional regulator"/>
    <property type="match status" value="1"/>
</dbReference>
<keyword evidence="4" id="KW-0804">Transcription</keyword>
<dbReference type="InterPro" id="IPR058163">
    <property type="entry name" value="LysR-type_TF_proteobact-type"/>
</dbReference>
<dbReference type="STRING" id="344882.ABB29_12750"/>
<dbReference type="OrthoDB" id="9810065at2"/>
<dbReference type="GO" id="GO:0043565">
    <property type="term" value="F:sequence-specific DNA binding"/>
    <property type="evidence" value="ECO:0007669"/>
    <property type="project" value="TreeGrafter"/>
</dbReference>
<evidence type="ECO:0000256" key="1">
    <source>
        <dbReference type="ARBA" id="ARBA00009437"/>
    </source>
</evidence>
<protein>
    <recommendedName>
        <fullName evidence="5">HTH lysR-type domain-containing protein</fullName>
    </recommendedName>
</protein>
<gene>
    <name evidence="6" type="ORF">ABB29_12750</name>
</gene>
<dbReference type="PANTHER" id="PTHR30537:SF5">
    <property type="entry name" value="HTH-TYPE TRANSCRIPTIONAL ACTIVATOR TTDR-RELATED"/>
    <property type="match status" value="1"/>
</dbReference>
<dbReference type="InterPro" id="IPR036388">
    <property type="entry name" value="WH-like_DNA-bd_sf"/>
</dbReference>
<organism evidence="6 7">
    <name type="scientific">Pseudoxanthomonas dokdonensis</name>
    <dbReference type="NCBI Taxonomy" id="344882"/>
    <lineage>
        <taxon>Bacteria</taxon>
        <taxon>Pseudomonadati</taxon>
        <taxon>Pseudomonadota</taxon>
        <taxon>Gammaproteobacteria</taxon>
        <taxon>Lysobacterales</taxon>
        <taxon>Lysobacteraceae</taxon>
        <taxon>Pseudoxanthomonas</taxon>
    </lineage>
</organism>
<dbReference type="RefSeq" id="WP_057659685.1">
    <property type="nucleotide sequence ID" value="NZ_LDJL01000013.1"/>
</dbReference>
<dbReference type="PATRIC" id="fig|344882.3.peg.928"/>
<evidence type="ECO:0000256" key="2">
    <source>
        <dbReference type="ARBA" id="ARBA00023015"/>
    </source>
</evidence>
<dbReference type="SUPFAM" id="SSF53850">
    <property type="entry name" value="Periplasmic binding protein-like II"/>
    <property type="match status" value="1"/>
</dbReference>
<evidence type="ECO:0000256" key="3">
    <source>
        <dbReference type="ARBA" id="ARBA00023125"/>
    </source>
</evidence>
<sequence length="306" mass="33663">MIQFSDMETYVAVVESTSFTIAAKRLATTKSVVSRRISDMERQLGAQLLDRSSRSVRATDVGAAYYGKCVRILEEVEAANDFVSCFNDQIVGRLRIAIPEMFGNELVYPLLTRFSAAFPDVVPDIHVDDESVNLTETHFDVAIRIGKLADSNLIAKHLMHFRRFLCASPGYLAEHGKPTSADELSQHDGLIDGMSGRQDWMLTIDGHPHPCPVRERLRSNSTAQLLEAACAGLGIWLAPSISASQAIANGRLQVLLPQLAPEPTPMFAVYPKGRRSSRKVQAFLSFLSANLARFTAEANEAFVHSA</sequence>
<dbReference type="GO" id="GO:0006351">
    <property type="term" value="P:DNA-templated transcription"/>
    <property type="evidence" value="ECO:0007669"/>
    <property type="project" value="TreeGrafter"/>
</dbReference>
<keyword evidence="2" id="KW-0805">Transcription regulation</keyword>
<dbReference type="SUPFAM" id="SSF46785">
    <property type="entry name" value="Winged helix' DNA-binding domain"/>
    <property type="match status" value="1"/>
</dbReference>
<dbReference type="InterPro" id="IPR005119">
    <property type="entry name" value="LysR_subst-bd"/>
</dbReference>
<dbReference type="CDD" id="cd08422">
    <property type="entry name" value="PBP2_CrgA_like"/>
    <property type="match status" value="1"/>
</dbReference>
<comment type="caution">
    <text evidence="6">The sequence shown here is derived from an EMBL/GenBank/DDBJ whole genome shotgun (WGS) entry which is preliminary data.</text>
</comment>
<dbReference type="PANTHER" id="PTHR30537">
    <property type="entry name" value="HTH-TYPE TRANSCRIPTIONAL REGULATOR"/>
    <property type="match status" value="1"/>
</dbReference>
<keyword evidence="7" id="KW-1185">Reference proteome</keyword>
<proteinExistence type="inferred from homology"/>
<reference evidence="6 7" key="1">
    <citation type="submission" date="2015-05" db="EMBL/GenBank/DDBJ databases">
        <title>Genome sequencing and analysis of members of genus Stenotrophomonas.</title>
        <authorList>
            <person name="Patil P.P."/>
            <person name="Midha S."/>
            <person name="Patil P.B."/>
        </authorList>
    </citation>
    <scope>NUCLEOTIDE SEQUENCE [LARGE SCALE GENOMIC DNA]</scope>
    <source>
        <strain evidence="6 7">DSM 21858</strain>
    </source>
</reference>
<dbReference type="Gene3D" id="3.40.190.290">
    <property type="match status" value="1"/>
</dbReference>
<dbReference type="GO" id="GO:0003700">
    <property type="term" value="F:DNA-binding transcription factor activity"/>
    <property type="evidence" value="ECO:0007669"/>
    <property type="project" value="InterPro"/>
</dbReference>
<dbReference type="Pfam" id="PF03466">
    <property type="entry name" value="LysR_substrate"/>
    <property type="match status" value="1"/>
</dbReference>
<keyword evidence="3" id="KW-0238">DNA-binding</keyword>
<dbReference type="Gene3D" id="1.10.10.10">
    <property type="entry name" value="Winged helix-like DNA-binding domain superfamily/Winged helix DNA-binding domain"/>
    <property type="match status" value="1"/>
</dbReference>
<evidence type="ECO:0000256" key="4">
    <source>
        <dbReference type="ARBA" id="ARBA00023163"/>
    </source>
</evidence>
<accession>A0A0R0CH99</accession>
<dbReference type="Pfam" id="PF00126">
    <property type="entry name" value="HTH_1"/>
    <property type="match status" value="1"/>
</dbReference>
<feature type="domain" description="HTH lysR-type" evidence="5">
    <location>
        <begin position="2"/>
        <end position="59"/>
    </location>
</feature>
<evidence type="ECO:0000313" key="6">
    <source>
        <dbReference type="EMBL" id="KRG68486.1"/>
    </source>
</evidence>
<evidence type="ECO:0000313" key="7">
    <source>
        <dbReference type="Proteomes" id="UP000052052"/>
    </source>
</evidence>
<name>A0A0R0CH99_9GAMM</name>
<dbReference type="InterPro" id="IPR000847">
    <property type="entry name" value="LysR_HTH_N"/>
</dbReference>
<comment type="similarity">
    <text evidence="1">Belongs to the LysR transcriptional regulatory family.</text>
</comment>
<dbReference type="Proteomes" id="UP000052052">
    <property type="component" value="Unassembled WGS sequence"/>
</dbReference>
<dbReference type="PROSITE" id="PS50931">
    <property type="entry name" value="HTH_LYSR"/>
    <property type="match status" value="1"/>
</dbReference>
<dbReference type="InterPro" id="IPR036390">
    <property type="entry name" value="WH_DNA-bd_sf"/>
</dbReference>
<dbReference type="AlphaFoldDB" id="A0A0R0CH99"/>
<dbReference type="EMBL" id="LDJL01000013">
    <property type="protein sequence ID" value="KRG68486.1"/>
    <property type="molecule type" value="Genomic_DNA"/>
</dbReference>
<evidence type="ECO:0000259" key="5">
    <source>
        <dbReference type="PROSITE" id="PS50931"/>
    </source>
</evidence>